<dbReference type="OrthoDB" id="5348092at2759"/>
<accession>A0A1Y2DZ06</accession>
<sequence length="287" mass="33164">MHELFLTAAVREVDFDTACAVLQGLSWMQARHNVYRVSFYAGQPQPKGLTVLKSLPKISNPQARAALQATWNELSKPLTRTSYVLQLAHEVFTDTDFSNGNVVDLNNVPGTLRWLDFPDLLRDNVRKKMETNTPGIQRARVEIPDLPITQRKRIDIPDQRNLLTIMSDNDHVYKTEMIQETYTYVRETIEFSLNRYYYLPSSSLEQSAPSPTLPPWSDLRPLDPSRKWTLHVKLNVIEDTQPEKMRKAAEELMNVKGELDQLFDFKVLDRRIFDTRIVAPPTLPIRV</sequence>
<dbReference type="GO" id="GO:0016592">
    <property type="term" value="C:mediator complex"/>
    <property type="evidence" value="ECO:0007669"/>
    <property type="project" value="InterPro"/>
</dbReference>
<evidence type="ECO:0000256" key="1">
    <source>
        <dbReference type="RuleBase" id="RU364150"/>
    </source>
</evidence>
<keyword evidence="1" id="KW-0010">Activator</keyword>
<keyword evidence="3" id="KW-1185">Reference proteome</keyword>
<organism evidence="2 3">
    <name type="scientific">Pseudomassariella vexata</name>
    <dbReference type="NCBI Taxonomy" id="1141098"/>
    <lineage>
        <taxon>Eukaryota</taxon>
        <taxon>Fungi</taxon>
        <taxon>Dikarya</taxon>
        <taxon>Ascomycota</taxon>
        <taxon>Pezizomycotina</taxon>
        <taxon>Sordariomycetes</taxon>
        <taxon>Xylariomycetidae</taxon>
        <taxon>Amphisphaeriales</taxon>
        <taxon>Pseudomassariaceae</taxon>
        <taxon>Pseudomassariella</taxon>
    </lineage>
</organism>
<dbReference type="Pfam" id="PF09637">
    <property type="entry name" value="Med18"/>
    <property type="match status" value="1"/>
</dbReference>
<dbReference type="InterPro" id="IPR019095">
    <property type="entry name" value="Mediator_Med18"/>
</dbReference>
<protein>
    <recommendedName>
        <fullName evidence="1">Mediator of RNA polymerase II transcription subunit 18</fullName>
    </recommendedName>
    <alternativeName>
        <fullName evidence="1">Mediator complex subunit 18</fullName>
    </alternativeName>
</protein>
<keyword evidence="1" id="KW-0805">Transcription regulation</keyword>
<comment type="caution">
    <text evidence="2">The sequence shown here is derived from an EMBL/GenBank/DDBJ whole genome shotgun (WGS) entry which is preliminary data.</text>
</comment>
<dbReference type="EMBL" id="MCFJ01000007">
    <property type="protein sequence ID" value="ORY64501.1"/>
    <property type="molecule type" value="Genomic_DNA"/>
</dbReference>
<comment type="function">
    <text evidence="1">Component of the Mediator complex, a coactivator involved in the regulated transcription of nearly all RNA polymerase II-dependent genes. Mediator functions as a bridge to convey information from gene-specific regulatory proteins to the basal RNA polymerase II transcription machinery. Mediator is recruited to promoters by direct interactions with regulatory proteins and serves as a scaffold for the assembly of a functional preinitiation complex with RNA polymerase II and the general transcription factors.</text>
</comment>
<evidence type="ECO:0000313" key="2">
    <source>
        <dbReference type="EMBL" id="ORY64501.1"/>
    </source>
</evidence>
<proteinExistence type="inferred from homology"/>
<dbReference type="STRING" id="1141098.A0A1Y2DZ06"/>
<dbReference type="Proteomes" id="UP000193689">
    <property type="component" value="Unassembled WGS sequence"/>
</dbReference>
<keyword evidence="1" id="KW-0804">Transcription</keyword>
<dbReference type="Gene3D" id="2.40.320.10">
    <property type="entry name" value="Hypothetical Protein Pfu-838710-001"/>
    <property type="match status" value="1"/>
</dbReference>
<name>A0A1Y2DZ06_9PEZI</name>
<keyword evidence="1" id="KW-0539">Nucleus</keyword>
<reference evidence="2 3" key="1">
    <citation type="submission" date="2016-07" db="EMBL/GenBank/DDBJ databases">
        <title>Pervasive Adenine N6-methylation of Active Genes in Fungi.</title>
        <authorList>
            <consortium name="DOE Joint Genome Institute"/>
            <person name="Mondo S.J."/>
            <person name="Dannebaum R.O."/>
            <person name="Kuo R.C."/>
            <person name="Labutti K."/>
            <person name="Haridas S."/>
            <person name="Kuo A."/>
            <person name="Salamov A."/>
            <person name="Ahrendt S.R."/>
            <person name="Lipzen A."/>
            <person name="Sullivan W."/>
            <person name="Andreopoulos W.B."/>
            <person name="Clum A."/>
            <person name="Lindquist E."/>
            <person name="Daum C."/>
            <person name="Ramamoorthy G.K."/>
            <person name="Gryganskyi A."/>
            <person name="Culley D."/>
            <person name="Magnuson J.K."/>
            <person name="James T.Y."/>
            <person name="O'Malley M.A."/>
            <person name="Stajich J.E."/>
            <person name="Spatafora J.W."/>
            <person name="Visel A."/>
            <person name="Grigoriev I.V."/>
        </authorList>
    </citation>
    <scope>NUCLEOTIDE SEQUENCE [LARGE SCALE GENOMIC DNA]</scope>
    <source>
        <strain evidence="2 3">CBS 129021</strain>
    </source>
</reference>
<dbReference type="AlphaFoldDB" id="A0A1Y2DZ06"/>
<dbReference type="InParanoid" id="A0A1Y2DZ06"/>
<comment type="similarity">
    <text evidence="1">Belongs to the Mediator complex subunit 18 family.</text>
</comment>
<dbReference type="GO" id="GO:0006357">
    <property type="term" value="P:regulation of transcription by RNA polymerase II"/>
    <property type="evidence" value="ECO:0007669"/>
    <property type="project" value="InterPro"/>
</dbReference>
<comment type="subunit">
    <text evidence="1">Component of the Mediator complex.</text>
</comment>
<evidence type="ECO:0000313" key="3">
    <source>
        <dbReference type="Proteomes" id="UP000193689"/>
    </source>
</evidence>
<gene>
    <name evidence="1" type="primary">MED18</name>
    <name evidence="2" type="ORF">BCR38DRAFT_458152</name>
</gene>
<dbReference type="GO" id="GO:0003712">
    <property type="term" value="F:transcription coregulator activity"/>
    <property type="evidence" value="ECO:0007669"/>
    <property type="project" value="InterPro"/>
</dbReference>
<comment type="subcellular location">
    <subcellularLocation>
        <location evidence="1">Nucleus</location>
    </subcellularLocation>
</comment>